<organism evidence="1 2">
    <name type="scientific">Aliidongia dinghuensis</name>
    <dbReference type="NCBI Taxonomy" id="1867774"/>
    <lineage>
        <taxon>Bacteria</taxon>
        <taxon>Pseudomonadati</taxon>
        <taxon>Pseudomonadota</taxon>
        <taxon>Alphaproteobacteria</taxon>
        <taxon>Rhodospirillales</taxon>
        <taxon>Dongiaceae</taxon>
        <taxon>Aliidongia</taxon>
    </lineage>
</organism>
<protein>
    <recommendedName>
        <fullName evidence="3">DUF3052 family protein</fullName>
    </recommendedName>
</protein>
<dbReference type="InterPro" id="IPR021412">
    <property type="entry name" value="DUF3052"/>
</dbReference>
<evidence type="ECO:0000313" key="2">
    <source>
        <dbReference type="Proteomes" id="UP000646365"/>
    </source>
</evidence>
<reference evidence="1" key="1">
    <citation type="journal article" date="2014" name="Int. J. Syst. Evol. Microbiol.">
        <title>Complete genome sequence of Corynebacterium casei LMG S-19264T (=DSM 44701T), isolated from a smear-ripened cheese.</title>
        <authorList>
            <consortium name="US DOE Joint Genome Institute (JGI-PGF)"/>
            <person name="Walter F."/>
            <person name="Albersmeier A."/>
            <person name="Kalinowski J."/>
            <person name="Ruckert C."/>
        </authorList>
    </citation>
    <scope>NUCLEOTIDE SEQUENCE</scope>
    <source>
        <strain evidence="1">CGMCC 1.15725</strain>
    </source>
</reference>
<dbReference type="AlphaFoldDB" id="A0A8J2YY94"/>
<evidence type="ECO:0000313" key="1">
    <source>
        <dbReference type="EMBL" id="GGF35632.1"/>
    </source>
</evidence>
<dbReference type="RefSeq" id="WP_189050425.1">
    <property type="nucleotide sequence ID" value="NZ_BMJQ01000013.1"/>
</dbReference>
<comment type="caution">
    <text evidence="1">The sequence shown here is derived from an EMBL/GenBank/DDBJ whole genome shotgun (WGS) entry which is preliminary data.</text>
</comment>
<evidence type="ECO:0008006" key="3">
    <source>
        <dbReference type="Google" id="ProtNLM"/>
    </source>
</evidence>
<gene>
    <name evidence="1" type="ORF">GCM10011611_47440</name>
</gene>
<reference evidence="1" key="2">
    <citation type="submission" date="2020-09" db="EMBL/GenBank/DDBJ databases">
        <authorList>
            <person name="Sun Q."/>
            <person name="Zhou Y."/>
        </authorList>
    </citation>
    <scope>NUCLEOTIDE SEQUENCE</scope>
    <source>
        <strain evidence="1">CGMCC 1.15725</strain>
    </source>
</reference>
<name>A0A8J2YY94_9PROT</name>
<proteinExistence type="predicted"/>
<accession>A0A8J2YY94</accession>
<sequence length="124" mass="13241">MSDKPLAEKLQVKHGRRLAVVDLPAGLELAIGPEVPTTGDLAEAEVVLAFARSKAELEQRLPALAAQLTPGAILWLAYPKLGTPLASDIQRDVIHDYAPTVGLDCVAQIAIDATWSALRLKRIG</sequence>
<dbReference type="EMBL" id="BMJQ01000013">
    <property type="protein sequence ID" value="GGF35632.1"/>
    <property type="molecule type" value="Genomic_DNA"/>
</dbReference>
<dbReference type="Pfam" id="PF11253">
    <property type="entry name" value="DUF3052"/>
    <property type="match status" value="1"/>
</dbReference>
<dbReference type="Proteomes" id="UP000646365">
    <property type="component" value="Unassembled WGS sequence"/>
</dbReference>
<keyword evidence="2" id="KW-1185">Reference proteome</keyword>